<gene>
    <name evidence="7" type="ORF">EII34_01985</name>
</gene>
<organism evidence="7 8">
    <name type="scientific">Arachnia propionica</name>
    <dbReference type="NCBI Taxonomy" id="1750"/>
    <lineage>
        <taxon>Bacteria</taxon>
        <taxon>Bacillati</taxon>
        <taxon>Actinomycetota</taxon>
        <taxon>Actinomycetes</taxon>
        <taxon>Propionibacteriales</taxon>
        <taxon>Propionibacteriaceae</taxon>
        <taxon>Arachnia</taxon>
    </lineage>
</organism>
<dbReference type="CDD" id="cd18876">
    <property type="entry name" value="NUDIX_Hydrolase"/>
    <property type="match status" value="1"/>
</dbReference>
<dbReference type="Proteomes" id="UP000280819">
    <property type="component" value="Unassembled WGS sequence"/>
</dbReference>
<evidence type="ECO:0000256" key="4">
    <source>
        <dbReference type="ARBA" id="ARBA00022842"/>
    </source>
</evidence>
<protein>
    <submittedName>
        <fullName evidence="7">NUDIX hydrolase</fullName>
    </submittedName>
</protein>
<dbReference type="Gene3D" id="3.40.630.30">
    <property type="match status" value="1"/>
</dbReference>
<comment type="similarity">
    <text evidence="2 5">Belongs to the Nudix hydrolase family.</text>
</comment>
<reference evidence="7 8" key="1">
    <citation type="submission" date="2018-11" db="EMBL/GenBank/DDBJ databases">
        <title>Genomes From Bacteria Associated with the Canine Oral Cavity: a Test Case for Automated Genome-Based Taxonomic Assignment.</title>
        <authorList>
            <person name="Coil D.A."/>
            <person name="Jospin G."/>
            <person name="Darling A.E."/>
            <person name="Wallis C."/>
            <person name="Davis I.J."/>
            <person name="Harris S."/>
            <person name="Eisen J.A."/>
            <person name="Holcombe L.J."/>
            <person name="O'Flynn C."/>
        </authorList>
    </citation>
    <scope>NUCLEOTIDE SEQUENCE [LARGE SCALE GENOMIC DNA]</scope>
    <source>
        <strain evidence="7 8">OH887_COT-365</strain>
    </source>
</reference>
<comment type="cofactor">
    <cofactor evidence="1">
        <name>Mg(2+)</name>
        <dbReference type="ChEBI" id="CHEBI:18420"/>
    </cofactor>
</comment>
<dbReference type="PROSITE" id="PS00893">
    <property type="entry name" value="NUDIX_BOX"/>
    <property type="match status" value="1"/>
</dbReference>
<dbReference type="PANTHER" id="PTHR43046:SF12">
    <property type="entry name" value="GDP-MANNOSE MANNOSYL HYDROLASE"/>
    <property type="match status" value="1"/>
</dbReference>
<dbReference type="Gene3D" id="3.90.79.10">
    <property type="entry name" value="Nucleoside Triphosphate Pyrophosphohydrolase"/>
    <property type="match status" value="1"/>
</dbReference>
<dbReference type="SUPFAM" id="SSF55729">
    <property type="entry name" value="Acyl-CoA N-acyltransferases (Nat)"/>
    <property type="match status" value="1"/>
</dbReference>
<evidence type="ECO:0000313" key="7">
    <source>
        <dbReference type="EMBL" id="RRD07277.1"/>
    </source>
</evidence>
<feature type="domain" description="Nudix hydrolase" evidence="6">
    <location>
        <begin position="115"/>
        <end position="245"/>
    </location>
</feature>
<dbReference type="PRINTS" id="PR00502">
    <property type="entry name" value="NUDIXFAMILY"/>
</dbReference>
<dbReference type="SUPFAM" id="SSF55811">
    <property type="entry name" value="Nudix"/>
    <property type="match status" value="1"/>
</dbReference>
<proteinExistence type="inferred from homology"/>
<dbReference type="InterPro" id="IPR015797">
    <property type="entry name" value="NUDIX_hydrolase-like_dom_sf"/>
</dbReference>
<evidence type="ECO:0000256" key="2">
    <source>
        <dbReference type="ARBA" id="ARBA00005582"/>
    </source>
</evidence>
<dbReference type="InterPro" id="IPR000086">
    <property type="entry name" value="NUDIX_hydrolase_dom"/>
</dbReference>
<dbReference type="PROSITE" id="PS51462">
    <property type="entry name" value="NUDIX"/>
    <property type="match status" value="1"/>
</dbReference>
<accession>A0A3P1TCV3</accession>
<dbReference type="AlphaFoldDB" id="A0A3P1TCV3"/>
<dbReference type="Pfam" id="PF00293">
    <property type="entry name" value="NUDIX"/>
    <property type="match status" value="1"/>
</dbReference>
<evidence type="ECO:0000256" key="3">
    <source>
        <dbReference type="ARBA" id="ARBA00022801"/>
    </source>
</evidence>
<evidence type="ECO:0000256" key="5">
    <source>
        <dbReference type="RuleBase" id="RU003476"/>
    </source>
</evidence>
<name>A0A3P1TCV3_9ACTN</name>
<dbReference type="InterPro" id="IPR020084">
    <property type="entry name" value="NUDIX_hydrolase_CS"/>
</dbReference>
<evidence type="ECO:0000259" key="6">
    <source>
        <dbReference type="PROSITE" id="PS51462"/>
    </source>
</evidence>
<dbReference type="PANTHER" id="PTHR43046">
    <property type="entry name" value="GDP-MANNOSE MANNOSYL HYDROLASE"/>
    <property type="match status" value="1"/>
</dbReference>
<comment type="caution">
    <text evidence="7">The sequence shown here is derived from an EMBL/GenBank/DDBJ whole genome shotgun (WGS) entry which is preliminary data.</text>
</comment>
<evidence type="ECO:0000313" key="8">
    <source>
        <dbReference type="Proteomes" id="UP000280819"/>
    </source>
</evidence>
<dbReference type="InterPro" id="IPR016181">
    <property type="entry name" value="Acyl_CoA_acyltransferase"/>
</dbReference>
<keyword evidence="3 5" id="KW-0378">Hydrolase</keyword>
<evidence type="ECO:0000256" key="1">
    <source>
        <dbReference type="ARBA" id="ARBA00001946"/>
    </source>
</evidence>
<dbReference type="OrthoDB" id="4247482at2"/>
<dbReference type="EMBL" id="RQZG01000001">
    <property type="protein sequence ID" value="RRD07277.1"/>
    <property type="molecule type" value="Genomic_DNA"/>
</dbReference>
<keyword evidence="4" id="KW-0460">Magnesium</keyword>
<dbReference type="GO" id="GO:0016787">
    <property type="term" value="F:hydrolase activity"/>
    <property type="evidence" value="ECO:0007669"/>
    <property type="project" value="UniProtKB-KW"/>
</dbReference>
<dbReference type="RefSeq" id="WP_124842336.1">
    <property type="nucleotide sequence ID" value="NZ_JAUNKP010000001.1"/>
</dbReference>
<dbReference type="InterPro" id="IPR020476">
    <property type="entry name" value="Nudix_hydrolase"/>
</dbReference>
<sequence length="266" mass="29236">MSEFKVQVDIAQGIGHLRWGEQLTDAQTLERAVSLAADDAIIAHNLRRLQCDIPATDRVAMQALHRCGFRREGRLRSAILTPDGQLVDVLIYARLAVDPVYGPHGFSGVMNSVLPTKRVIAHVVFRDSRGRVLLTEPTYKQDWELPGGVVDPGESPRLGAQREVLEEIGLECALGQPVLVDWMPPHLGWGDAIEFIYDGGVLPDHVAGALAPRDLELRAVHWVPREELPTRVSELSHRRLELTLSGESGATENGLFQGPGSNWSTG</sequence>